<dbReference type="EMBL" id="JBHTMY010000003">
    <property type="protein sequence ID" value="MFD1316408.1"/>
    <property type="molecule type" value="Genomic_DNA"/>
</dbReference>
<dbReference type="Pfam" id="PF09224">
    <property type="entry name" value="DUF1961"/>
    <property type="match status" value="1"/>
</dbReference>
<organism evidence="2 3">
    <name type="scientific">Namhaeicola litoreus</name>
    <dbReference type="NCBI Taxonomy" id="1052145"/>
    <lineage>
        <taxon>Bacteria</taxon>
        <taxon>Pseudomonadati</taxon>
        <taxon>Bacteroidota</taxon>
        <taxon>Flavobacteriia</taxon>
        <taxon>Flavobacteriales</taxon>
        <taxon>Flavobacteriaceae</taxon>
        <taxon>Namhaeicola</taxon>
    </lineage>
</organism>
<keyword evidence="1" id="KW-0732">Signal</keyword>
<reference evidence="3" key="1">
    <citation type="journal article" date="2019" name="Int. J. Syst. Evol. Microbiol.">
        <title>The Global Catalogue of Microorganisms (GCM) 10K type strain sequencing project: providing services to taxonomists for standard genome sequencing and annotation.</title>
        <authorList>
            <consortium name="The Broad Institute Genomics Platform"/>
            <consortium name="The Broad Institute Genome Sequencing Center for Infectious Disease"/>
            <person name="Wu L."/>
            <person name="Ma J."/>
        </authorList>
    </citation>
    <scope>NUCLEOTIDE SEQUENCE [LARGE SCALE GENOMIC DNA]</scope>
    <source>
        <strain evidence="3">CCUG 61485</strain>
    </source>
</reference>
<feature type="chain" id="PRO_5045575871" evidence="1">
    <location>
        <begin position="27"/>
        <end position="270"/>
    </location>
</feature>
<comment type="caution">
    <text evidence="2">The sequence shown here is derived from an EMBL/GenBank/DDBJ whole genome shotgun (WGS) entry which is preliminary data.</text>
</comment>
<name>A0ABW3Y749_9FLAO</name>
<keyword evidence="3" id="KW-1185">Reference proteome</keyword>
<dbReference type="Gene3D" id="2.60.120.200">
    <property type="match status" value="1"/>
</dbReference>
<protein>
    <submittedName>
        <fullName evidence="2">DUF1961 family protein</fullName>
    </submittedName>
</protein>
<sequence>MKKYRSIKSKKIGLFFLFLWSISAFSQIAVDEIVEFKDLIKAENWTLSFEQNINKKWQEQWFLDGKLAKVVNKSNGFLFSAGPKEGNDSHHAVLWTNDSFEGNVKVEFDFTKKDTMNKYVVIIYLQATGKGVTPYEKDISKWNDLRKVPSMSTYFNNMNALHISYAAFSNGKEYVRARRYPVTNELTFKDLVIDPSYDDLKGIFKTDVTYHITVLKTKEKLFFKVQGDDKDELFCWDLTLKEPIIEGRVGLRHMFARSAFYENFKIYSQK</sequence>
<feature type="signal peptide" evidence="1">
    <location>
        <begin position="1"/>
        <end position="26"/>
    </location>
</feature>
<dbReference type="RefSeq" id="WP_377179355.1">
    <property type="nucleotide sequence ID" value="NZ_JBHTMY010000003.1"/>
</dbReference>
<accession>A0ABW3Y749</accession>
<dbReference type="InterPro" id="IPR015305">
    <property type="entry name" value="DUF1961"/>
</dbReference>
<proteinExistence type="predicted"/>
<dbReference type="Proteomes" id="UP001597201">
    <property type="component" value="Unassembled WGS sequence"/>
</dbReference>
<gene>
    <name evidence="2" type="ORF">ACFQ39_12335</name>
</gene>
<evidence type="ECO:0000313" key="3">
    <source>
        <dbReference type="Proteomes" id="UP001597201"/>
    </source>
</evidence>
<evidence type="ECO:0000256" key="1">
    <source>
        <dbReference type="SAM" id="SignalP"/>
    </source>
</evidence>
<evidence type="ECO:0000313" key="2">
    <source>
        <dbReference type="EMBL" id="MFD1316408.1"/>
    </source>
</evidence>